<dbReference type="InterPro" id="IPR019286">
    <property type="entry name" value="DUF2339_TM"/>
</dbReference>
<feature type="transmembrane region" description="Helical" evidence="2">
    <location>
        <begin position="159"/>
        <end position="175"/>
    </location>
</feature>
<accession>A0A4V2F080</accession>
<feature type="transmembrane region" description="Helical" evidence="2">
    <location>
        <begin position="424"/>
        <end position="440"/>
    </location>
</feature>
<dbReference type="PANTHER" id="PTHR38434:SF1">
    <property type="entry name" value="BLL2549 PROTEIN"/>
    <property type="match status" value="1"/>
</dbReference>
<dbReference type="RefSeq" id="WP_130543428.1">
    <property type="nucleotide sequence ID" value="NZ_CP042431.1"/>
</dbReference>
<feature type="transmembrane region" description="Helical" evidence="2">
    <location>
        <begin position="680"/>
        <end position="704"/>
    </location>
</feature>
<comment type="caution">
    <text evidence="3">The sequence shown here is derived from an EMBL/GenBank/DDBJ whole genome shotgun (WGS) entry which is preliminary data.</text>
</comment>
<keyword evidence="2" id="KW-0472">Membrane</keyword>
<feature type="transmembrane region" description="Helical" evidence="2">
    <location>
        <begin position="649"/>
        <end position="668"/>
    </location>
</feature>
<proteinExistence type="predicted"/>
<dbReference type="EMBL" id="SGXA01000003">
    <property type="protein sequence ID" value="RZS69060.1"/>
    <property type="molecule type" value="Genomic_DNA"/>
</dbReference>
<evidence type="ECO:0000256" key="1">
    <source>
        <dbReference type="SAM" id="MobiDB-lite"/>
    </source>
</evidence>
<feature type="transmembrane region" description="Helical" evidence="2">
    <location>
        <begin position="341"/>
        <end position="362"/>
    </location>
</feature>
<feature type="transmembrane region" description="Helical" evidence="2">
    <location>
        <begin position="770"/>
        <end position="787"/>
    </location>
</feature>
<feature type="region of interest" description="Disordered" evidence="1">
    <location>
        <begin position="84"/>
        <end position="105"/>
    </location>
</feature>
<dbReference type="Pfam" id="PF10101">
    <property type="entry name" value="DUF2339"/>
    <property type="match status" value="1"/>
</dbReference>
<feature type="transmembrane region" description="Helical" evidence="2">
    <location>
        <begin position="284"/>
        <end position="302"/>
    </location>
</feature>
<gene>
    <name evidence="3" type="ORF">EV199_4884</name>
</gene>
<name>A0A4V2F080_9BACT</name>
<feature type="transmembrane region" description="Helical" evidence="2">
    <location>
        <begin position="447"/>
        <end position="469"/>
    </location>
</feature>
<feature type="transmembrane region" description="Helical" evidence="2">
    <location>
        <begin position="208"/>
        <end position="227"/>
    </location>
</feature>
<feature type="transmembrane region" description="Helical" evidence="2">
    <location>
        <begin position="314"/>
        <end position="334"/>
    </location>
</feature>
<feature type="transmembrane region" description="Helical" evidence="2">
    <location>
        <begin position="747"/>
        <end position="764"/>
    </location>
</feature>
<reference evidence="3 4" key="1">
    <citation type="submission" date="2019-02" db="EMBL/GenBank/DDBJ databases">
        <title>Genomic Encyclopedia of Type Strains, Phase IV (KMG-IV): sequencing the most valuable type-strain genomes for metagenomic binning, comparative biology and taxonomic classification.</title>
        <authorList>
            <person name="Goeker M."/>
        </authorList>
    </citation>
    <scope>NUCLEOTIDE SEQUENCE [LARGE SCALE GENOMIC DNA]</scope>
    <source>
        <strain evidence="3 4">DSM 18116</strain>
    </source>
</reference>
<feature type="transmembrane region" description="Helical" evidence="2">
    <location>
        <begin position="716"/>
        <end position="735"/>
    </location>
</feature>
<dbReference type="Proteomes" id="UP000293874">
    <property type="component" value="Unassembled WGS sequence"/>
</dbReference>
<feature type="transmembrane region" description="Helical" evidence="2">
    <location>
        <begin position="531"/>
        <end position="553"/>
    </location>
</feature>
<feature type="transmembrane region" description="Helical" evidence="2">
    <location>
        <begin position="608"/>
        <end position="629"/>
    </location>
</feature>
<evidence type="ECO:0000256" key="2">
    <source>
        <dbReference type="SAM" id="Phobius"/>
    </source>
</evidence>
<evidence type="ECO:0000313" key="3">
    <source>
        <dbReference type="EMBL" id="RZS69060.1"/>
    </source>
</evidence>
<dbReference type="OrthoDB" id="666059at2"/>
<dbReference type="PANTHER" id="PTHR38434">
    <property type="entry name" value="BLL2549 PROTEIN"/>
    <property type="match status" value="1"/>
</dbReference>
<keyword evidence="2" id="KW-0812">Transmembrane</keyword>
<keyword evidence="2" id="KW-1133">Transmembrane helix</keyword>
<feature type="transmembrane region" description="Helical" evidence="2">
    <location>
        <begin position="400"/>
        <end position="418"/>
    </location>
</feature>
<dbReference type="AlphaFoldDB" id="A0A4V2F080"/>
<evidence type="ECO:0000313" key="4">
    <source>
        <dbReference type="Proteomes" id="UP000293874"/>
    </source>
</evidence>
<feature type="transmembrane region" description="Helical" evidence="2">
    <location>
        <begin position="576"/>
        <end position="596"/>
    </location>
</feature>
<feature type="transmembrane region" description="Helical" evidence="2">
    <location>
        <begin position="489"/>
        <end position="510"/>
    </location>
</feature>
<feature type="transmembrane region" description="Helical" evidence="2">
    <location>
        <begin position="258"/>
        <end position="277"/>
    </location>
</feature>
<protein>
    <submittedName>
        <fullName evidence="3">Putative membrane protein DUF2339</fullName>
    </submittedName>
</protein>
<feature type="transmembrane region" description="Helical" evidence="2">
    <location>
        <begin position="234"/>
        <end position="252"/>
    </location>
</feature>
<organism evidence="3 4">
    <name type="scientific">Pseudobacter ginsenosidimutans</name>
    <dbReference type="NCBI Taxonomy" id="661488"/>
    <lineage>
        <taxon>Bacteria</taxon>
        <taxon>Pseudomonadati</taxon>
        <taxon>Bacteroidota</taxon>
        <taxon>Chitinophagia</taxon>
        <taxon>Chitinophagales</taxon>
        <taxon>Chitinophagaceae</taxon>
        <taxon>Pseudobacter</taxon>
    </lineage>
</organism>
<feature type="transmembrane region" description="Helical" evidence="2">
    <location>
        <begin position="182"/>
        <end position="202"/>
    </location>
</feature>
<sequence>MNSIEEKIALLTVRIQDLASQQNVFKAKLLELMQELDLLKALAAKEKLITGQAPEASSIKTEIPEPVVNKVELPPVSTPPVKPVSPFIPVQPEKPAQQKEMTDTGKPLTAAKDESSNLEEFLGKNLASKVGILVTVIGIFIGAKYAIEHDLISRQVRIMLGYLSGLVLVGLGLRLKKKYPAYSAVLLGGGLCVCYFITYIAFTYYQMFPRMVAFGIMVAVTAAIVYGSLLYNRVIIAHLAQVGAYAIPFLLSDNSGNYSALFSYIAIINAGMLVISLKKYWKSLLYAAFGITWFIFVFWFGIVSDEERFSQVAWFFLSLYFALFYASFLIYKLVRKEKFYFGDVLLLIPNAFLFFGLGLYLLNRDEVSGWGQGGFTVLNALIHGAVAFFVSRIIGKNNHLFGLLIGLVITFMAIAVPVTFDGKAITLLWAAEAVILYLLGRKWETGLYLNFSIALITLGLCSLCFNYAYEMYKLGNFHGKLVIRPDAFLNGNFYTAFLVLGASFGLIFLHRNKYRETDPAKTNFLHAFYDILLPAAAITLSYFVLFLEISRWFNNIRETMRGADGSFGPWDQEVRMAQILALLLYSFVFVLVLTAINHRWIKSIAIRGVSFGVFMILLIFWALIFLRILNIQTVNYFEKDQTGLYFGSWNLFNRYLMLLPIAGLLYYFQPKFSSESNRNLMKVLWPQLIVVSLILFLSFEYLLWTKVSGANNQYTYGLSILWGLYALALIAYGIWKKHRGVRYSAMIMLVITLLKVTVFDLSHANTLTRTISYIALGGILLLISYLYNRYKDLLFGKDEPSS</sequence>
<feature type="transmembrane region" description="Helical" evidence="2">
    <location>
        <begin position="126"/>
        <end position="147"/>
    </location>
</feature>
<feature type="transmembrane region" description="Helical" evidence="2">
    <location>
        <begin position="374"/>
        <end position="393"/>
    </location>
</feature>
<keyword evidence="4" id="KW-1185">Reference proteome</keyword>